<dbReference type="EMBL" id="GEDC01024922">
    <property type="protein sequence ID" value="JAS12376.1"/>
    <property type="molecule type" value="Transcribed_RNA"/>
</dbReference>
<accession>A0A1B6CFW3</accession>
<name>A0A1B6CFW3_9HEMI</name>
<evidence type="ECO:0000256" key="1">
    <source>
        <dbReference type="ARBA" id="ARBA00007478"/>
    </source>
</evidence>
<sequence length="475" mass="54208">MVQQEQNIPIDINTNKLLDWLISRRIVNSDWQKSILPIREKINGAIQDMPQHPEIARLLSGAFINYFHCLRIIEILKETEADTKNVFGRYGSQRMKDWQEVVRVYEKDNLYLAEAAHLLIANVKYEVPNLKKQVAKCHQNAQDCVKRETEYSKSENSARNELETTCKQLGIEGNKIRKELLARIKHLPDIYQRIAEHMSAVKPAVSYYASFTQTVLGHGDVTPLVKYISENGNTTTYEWQFGVKPTSIEEPVLPGLMEEEEHESKEEEIDWGASDDTINYDIDYNITLEESGIEVENEGGKDGIMEEGVAKGKQAYTLLDNTDTREEFINQMLELESFLKVRLLEMQGDNDLLTLSHLSESTQSIAAMLDSVQVAKSLISDPSTQHLHNVKHSPRFLDHLVSTVEHKRSLIEKLAASQQAVHQKGKEALEEAQNLQNKQKLIVEKTKELQTQIEKDISKKYKNRPVNLMGGVATL</sequence>
<reference evidence="2" key="1">
    <citation type="submission" date="2015-12" db="EMBL/GenBank/DDBJ databases">
        <title>De novo transcriptome assembly of four potential Pierce s Disease insect vectors from Arizona vineyards.</title>
        <authorList>
            <person name="Tassone E.E."/>
        </authorList>
    </citation>
    <scope>NUCLEOTIDE SEQUENCE</scope>
</reference>
<dbReference type="PANTHER" id="PTHR14894">
    <property type="entry name" value="CDK5 REGULATORY SUBUNIT-ASSOCIATED PROTEIN 3"/>
    <property type="match status" value="1"/>
</dbReference>
<organism evidence="2">
    <name type="scientific">Clastoptera arizonana</name>
    <name type="common">Arizona spittle bug</name>
    <dbReference type="NCBI Taxonomy" id="38151"/>
    <lineage>
        <taxon>Eukaryota</taxon>
        <taxon>Metazoa</taxon>
        <taxon>Ecdysozoa</taxon>
        <taxon>Arthropoda</taxon>
        <taxon>Hexapoda</taxon>
        <taxon>Insecta</taxon>
        <taxon>Pterygota</taxon>
        <taxon>Neoptera</taxon>
        <taxon>Paraneoptera</taxon>
        <taxon>Hemiptera</taxon>
        <taxon>Auchenorrhyncha</taxon>
        <taxon>Cercopoidea</taxon>
        <taxon>Clastopteridae</taxon>
        <taxon>Clastoptera</taxon>
    </lineage>
</organism>
<evidence type="ECO:0008006" key="3">
    <source>
        <dbReference type="Google" id="ProtNLM"/>
    </source>
</evidence>
<dbReference type="GO" id="GO:0007346">
    <property type="term" value="P:regulation of mitotic cell cycle"/>
    <property type="evidence" value="ECO:0007669"/>
    <property type="project" value="TreeGrafter"/>
</dbReference>
<evidence type="ECO:0000313" key="2">
    <source>
        <dbReference type="EMBL" id="JAS12376.1"/>
    </source>
</evidence>
<dbReference type="Pfam" id="PF05600">
    <property type="entry name" value="CDK5RAP3"/>
    <property type="match status" value="1"/>
</dbReference>
<protein>
    <recommendedName>
        <fullName evidence="3">CDK5 regulatory subunit-associated protein 3</fullName>
    </recommendedName>
</protein>
<dbReference type="InterPro" id="IPR008491">
    <property type="entry name" value="CDK5RAP3"/>
</dbReference>
<dbReference type="GO" id="GO:0012505">
    <property type="term" value="C:endomembrane system"/>
    <property type="evidence" value="ECO:0007669"/>
    <property type="project" value="TreeGrafter"/>
</dbReference>
<proteinExistence type="inferred from homology"/>
<gene>
    <name evidence="2" type="ORF">g.4872</name>
</gene>
<dbReference type="PANTHER" id="PTHR14894:SF0">
    <property type="entry name" value="CDK5 REGULATORY SUBUNIT-ASSOCIATED PROTEIN 3"/>
    <property type="match status" value="1"/>
</dbReference>
<comment type="similarity">
    <text evidence="1">Belongs to the CDK5RAP3 family.</text>
</comment>
<dbReference type="AlphaFoldDB" id="A0A1B6CFW3"/>